<evidence type="ECO:0000313" key="2">
    <source>
        <dbReference type="Proteomes" id="UP000053989"/>
    </source>
</evidence>
<dbReference type="AlphaFoldDB" id="A0A0C3AJ16"/>
<organism evidence="1 2">
    <name type="scientific">Scleroderma citrinum Foug A</name>
    <dbReference type="NCBI Taxonomy" id="1036808"/>
    <lineage>
        <taxon>Eukaryota</taxon>
        <taxon>Fungi</taxon>
        <taxon>Dikarya</taxon>
        <taxon>Basidiomycota</taxon>
        <taxon>Agaricomycotina</taxon>
        <taxon>Agaricomycetes</taxon>
        <taxon>Agaricomycetidae</taxon>
        <taxon>Boletales</taxon>
        <taxon>Sclerodermatineae</taxon>
        <taxon>Sclerodermataceae</taxon>
        <taxon>Scleroderma</taxon>
    </lineage>
</organism>
<dbReference type="EMBL" id="KN822026">
    <property type="protein sequence ID" value="KIM64892.1"/>
    <property type="molecule type" value="Genomic_DNA"/>
</dbReference>
<accession>A0A0C3AJ16</accession>
<evidence type="ECO:0000313" key="1">
    <source>
        <dbReference type="EMBL" id="KIM64892.1"/>
    </source>
</evidence>
<keyword evidence="2" id="KW-1185">Reference proteome</keyword>
<sequence length="64" mass="7248">MRVRIQRSLDICAWPYTVHTQSFTAGCSSSSPTDSESSEVIEVVVETFARSSLLLLSRYLEMIY</sequence>
<reference evidence="1 2" key="1">
    <citation type="submission" date="2014-04" db="EMBL/GenBank/DDBJ databases">
        <authorList>
            <consortium name="DOE Joint Genome Institute"/>
            <person name="Kuo A."/>
            <person name="Kohler A."/>
            <person name="Nagy L.G."/>
            <person name="Floudas D."/>
            <person name="Copeland A."/>
            <person name="Barry K.W."/>
            <person name="Cichocki N."/>
            <person name="Veneault-Fourrey C."/>
            <person name="LaButti K."/>
            <person name="Lindquist E.A."/>
            <person name="Lipzen A."/>
            <person name="Lundell T."/>
            <person name="Morin E."/>
            <person name="Murat C."/>
            <person name="Sun H."/>
            <person name="Tunlid A."/>
            <person name="Henrissat B."/>
            <person name="Grigoriev I.V."/>
            <person name="Hibbett D.S."/>
            <person name="Martin F."/>
            <person name="Nordberg H.P."/>
            <person name="Cantor M.N."/>
            <person name="Hua S.X."/>
        </authorList>
    </citation>
    <scope>NUCLEOTIDE SEQUENCE [LARGE SCALE GENOMIC DNA]</scope>
    <source>
        <strain evidence="1 2">Foug A</strain>
    </source>
</reference>
<dbReference type="Proteomes" id="UP000053989">
    <property type="component" value="Unassembled WGS sequence"/>
</dbReference>
<proteinExistence type="predicted"/>
<gene>
    <name evidence="1" type="ORF">SCLCIDRAFT_600491</name>
</gene>
<protein>
    <submittedName>
        <fullName evidence="1">Uncharacterized protein</fullName>
    </submittedName>
</protein>
<reference evidence="2" key="2">
    <citation type="submission" date="2015-01" db="EMBL/GenBank/DDBJ databases">
        <title>Evolutionary Origins and Diversification of the Mycorrhizal Mutualists.</title>
        <authorList>
            <consortium name="DOE Joint Genome Institute"/>
            <consortium name="Mycorrhizal Genomics Consortium"/>
            <person name="Kohler A."/>
            <person name="Kuo A."/>
            <person name="Nagy L.G."/>
            <person name="Floudas D."/>
            <person name="Copeland A."/>
            <person name="Barry K.W."/>
            <person name="Cichocki N."/>
            <person name="Veneault-Fourrey C."/>
            <person name="LaButti K."/>
            <person name="Lindquist E.A."/>
            <person name="Lipzen A."/>
            <person name="Lundell T."/>
            <person name="Morin E."/>
            <person name="Murat C."/>
            <person name="Riley R."/>
            <person name="Ohm R."/>
            <person name="Sun H."/>
            <person name="Tunlid A."/>
            <person name="Henrissat B."/>
            <person name="Grigoriev I.V."/>
            <person name="Hibbett D.S."/>
            <person name="Martin F."/>
        </authorList>
    </citation>
    <scope>NUCLEOTIDE SEQUENCE [LARGE SCALE GENOMIC DNA]</scope>
    <source>
        <strain evidence="2">Foug A</strain>
    </source>
</reference>
<name>A0A0C3AJ16_9AGAM</name>
<dbReference type="HOGENOM" id="CLU_2868914_0_0_1"/>
<dbReference type="InParanoid" id="A0A0C3AJ16"/>
<dbReference type="PROSITE" id="PS51257">
    <property type="entry name" value="PROKAR_LIPOPROTEIN"/>
    <property type="match status" value="1"/>
</dbReference>